<dbReference type="PANTHER" id="PTHR31143:SF2">
    <property type="entry name" value="FR47-LIKE DOMAIN-CONTAINING PROTEIN-RELATED"/>
    <property type="match status" value="1"/>
</dbReference>
<evidence type="ECO:0000259" key="1">
    <source>
        <dbReference type="PROSITE" id="PS51186"/>
    </source>
</evidence>
<reference evidence="2 3" key="1">
    <citation type="submission" date="2022-08" db="EMBL/GenBank/DDBJ databases">
        <title>Lysinibacillus sequencing.</title>
        <authorList>
            <person name="Dunlap C."/>
        </authorList>
    </citation>
    <scope>NUCLEOTIDE SEQUENCE [LARGE SCALE GENOMIC DNA]</scope>
    <source>
        <strain evidence="2 3">PB211</strain>
    </source>
</reference>
<dbReference type="Gene3D" id="3.40.630.30">
    <property type="match status" value="1"/>
</dbReference>
<dbReference type="InterPro" id="IPR000182">
    <property type="entry name" value="GNAT_dom"/>
</dbReference>
<proteinExistence type="predicted"/>
<keyword evidence="3" id="KW-1185">Reference proteome</keyword>
<evidence type="ECO:0000313" key="2">
    <source>
        <dbReference type="EMBL" id="MCS1398121.1"/>
    </source>
</evidence>
<dbReference type="InterPro" id="IPR016181">
    <property type="entry name" value="Acyl_CoA_acyltransferase"/>
</dbReference>
<dbReference type="InterPro" id="IPR027365">
    <property type="entry name" value="GNAT_acetyltra_YdfB-like"/>
</dbReference>
<protein>
    <submittedName>
        <fullName evidence="2">GNAT family N-acetyltransferase</fullName>
    </submittedName>
</protein>
<organism evidence="2 3">
    <name type="scientific">Lysinibacillus pinottii</name>
    <dbReference type="NCBI Taxonomy" id="2973932"/>
    <lineage>
        <taxon>Bacteria</taxon>
        <taxon>Bacillati</taxon>
        <taxon>Bacillota</taxon>
        <taxon>Bacilli</taxon>
        <taxon>Bacillales</taxon>
        <taxon>Bacillaceae</taxon>
        <taxon>Lysinibacillus</taxon>
    </lineage>
</organism>
<dbReference type="EMBL" id="JANTOO010000020">
    <property type="protein sequence ID" value="MCS1398121.1"/>
    <property type="molecule type" value="Genomic_DNA"/>
</dbReference>
<evidence type="ECO:0000313" key="3">
    <source>
        <dbReference type="Proteomes" id="UP001525021"/>
    </source>
</evidence>
<dbReference type="InterPro" id="IPR042573">
    <property type="entry name" value="GNAT_acetyltra_N"/>
</dbReference>
<accession>A0ABT2DT85</accession>
<name>A0ABT2DT85_9BACI</name>
<feature type="domain" description="N-acetyltransferase" evidence="1">
    <location>
        <begin position="130"/>
        <end position="265"/>
    </location>
</feature>
<dbReference type="Proteomes" id="UP001525021">
    <property type="component" value="Unassembled WGS sequence"/>
</dbReference>
<dbReference type="PROSITE" id="PS51186">
    <property type="entry name" value="GNAT"/>
    <property type="match status" value="1"/>
</dbReference>
<dbReference type="RefSeq" id="WP_012293433.1">
    <property type="nucleotide sequence ID" value="NZ_JANTOO010000020.1"/>
</dbReference>
<comment type="caution">
    <text evidence="2">The sequence shown here is derived from an EMBL/GenBank/DDBJ whole genome shotgun (WGS) entry which is preliminary data.</text>
</comment>
<dbReference type="Pfam" id="PF12746">
    <property type="entry name" value="GNAT_acetyltran"/>
    <property type="match status" value="1"/>
</dbReference>
<dbReference type="SUPFAM" id="SSF55729">
    <property type="entry name" value="Acyl-CoA N-acyltransferases (Nat)"/>
    <property type="match status" value="1"/>
</dbReference>
<sequence>MIKVTVNHYPSIKRNIKRAPTFVYSVLDQLIEGTVYTDTTLFQTLLIHTKSGIYFVYGNSTTSEIDCQLSACLEQSIKQGERFTLFSYSEQWNTKIEQLLKGQLRKLERYTFTFNKSLYDGRDEQKVSNFEVMSITRHHIKKAMEFTHAYYDEYWDSTANFLTNGFGFCLLHKEQIISEAVSIFTSNEYAEIDIMTDSNFRGQGLASLMATTFINHCLANELKPCWDCDVTNKASIYLGTKLGFTDPLKYAIYTRKIAHVVFKTP</sequence>
<dbReference type="Gene3D" id="3.40.630.110">
    <property type="entry name" value="GNAT acetyltransferase-like"/>
    <property type="match status" value="1"/>
</dbReference>
<gene>
    <name evidence="2" type="ORF">NXZ79_19115</name>
</gene>
<dbReference type="PANTHER" id="PTHR31143">
    <property type="match status" value="1"/>
</dbReference>